<feature type="domain" description="Death" evidence="2">
    <location>
        <begin position="54"/>
        <end position="108"/>
    </location>
</feature>
<keyword evidence="1" id="KW-1133">Transmembrane helix</keyword>
<dbReference type="EMBL" id="CAXLJM020000072">
    <property type="protein sequence ID" value="CAL8127965.1"/>
    <property type="molecule type" value="Genomic_DNA"/>
</dbReference>
<dbReference type="CDD" id="cd01670">
    <property type="entry name" value="Death"/>
    <property type="match status" value="1"/>
</dbReference>
<name>A0ABP1RGV9_9HEXA</name>
<organism evidence="3 4">
    <name type="scientific">Orchesella dallaii</name>
    <dbReference type="NCBI Taxonomy" id="48710"/>
    <lineage>
        <taxon>Eukaryota</taxon>
        <taxon>Metazoa</taxon>
        <taxon>Ecdysozoa</taxon>
        <taxon>Arthropoda</taxon>
        <taxon>Hexapoda</taxon>
        <taxon>Collembola</taxon>
        <taxon>Entomobryomorpha</taxon>
        <taxon>Entomobryoidea</taxon>
        <taxon>Orchesellidae</taxon>
        <taxon>Orchesellinae</taxon>
        <taxon>Orchesella</taxon>
    </lineage>
</organism>
<dbReference type="Proteomes" id="UP001642540">
    <property type="component" value="Unassembled WGS sequence"/>
</dbReference>
<evidence type="ECO:0000256" key="1">
    <source>
        <dbReference type="SAM" id="Phobius"/>
    </source>
</evidence>
<dbReference type="InterPro" id="IPR000488">
    <property type="entry name" value="Death_dom"/>
</dbReference>
<dbReference type="InterPro" id="IPR011029">
    <property type="entry name" value="DEATH-like_dom_sf"/>
</dbReference>
<proteinExistence type="predicted"/>
<feature type="transmembrane region" description="Helical" evidence="1">
    <location>
        <begin position="203"/>
        <end position="222"/>
    </location>
</feature>
<dbReference type="Gene3D" id="1.10.533.10">
    <property type="entry name" value="Death Domain, Fas"/>
    <property type="match status" value="1"/>
</dbReference>
<reference evidence="3 4" key="1">
    <citation type="submission" date="2024-08" db="EMBL/GenBank/DDBJ databases">
        <authorList>
            <person name="Cucini C."/>
            <person name="Frati F."/>
        </authorList>
    </citation>
    <scope>NUCLEOTIDE SEQUENCE [LARGE SCALE GENOMIC DNA]</scope>
</reference>
<accession>A0ABP1RGV9</accession>
<gene>
    <name evidence="3" type="ORF">ODALV1_LOCUS22026</name>
</gene>
<keyword evidence="1" id="KW-0472">Membrane</keyword>
<evidence type="ECO:0000259" key="2">
    <source>
        <dbReference type="PROSITE" id="PS50017"/>
    </source>
</evidence>
<keyword evidence="1" id="KW-0812">Transmembrane</keyword>
<keyword evidence="4" id="KW-1185">Reference proteome</keyword>
<evidence type="ECO:0000313" key="3">
    <source>
        <dbReference type="EMBL" id="CAL8127965.1"/>
    </source>
</evidence>
<sequence length="232" mass="25820">MEPGPSTHTSNPSIVRDDNQNLVIGKTPFTIEAVCETLTSCNSTGTLWNKLIDFARNLGLPENKLVLINASLTLENKTNYAVLHEILSEWQNMESAHATLQTLFSVLETTKELQSYADSLRKQFCNKEATDSNDNVTQIGTLNNSDSNNVTQSDGPEAQYYIDDTFAGSRTALLSGDPYQFEDSATTRRVVTLRNIFLRIAPAIYFFLTCASLVVWVLIAFVSENSKKVEHI</sequence>
<protein>
    <recommendedName>
        <fullName evidence="2">Death domain-containing protein</fullName>
    </recommendedName>
</protein>
<dbReference type="PROSITE" id="PS50017">
    <property type="entry name" value="DEATH_DOMAIN"/>
    <property type="match status" value="1"/>
</dbReference>
<comment type="caution">
    <text evidence="3">The sequence shown here is derived from an EMBL/GenBank/DDBJ whole genome shotgun (WGS) entry which is preliminary data.</text>
</comment>
<evidence type="ECO:0000313" key="4">
    <source>
        <dbReference type="Proteomes" id="UP001642540"/>
    </source>
</evidence>